<feature type="compositionally biased region" description="Polar residues" evidence="1">
    <location>
        <begin position="571"/>
        <end position="584"/>
    </location>
</feature>
<dbReference type="PANTHER" id="PTHR37576:SF2">
    <property type="entry name" value="DEFECT AT LOW TEMPERATURE PROTEIN 1"/>
    <property type="match status" value="1"/>
</dbReference>
<dbReference type="AlphaFoldDB" id="A0A2T2P1Z4"/>
<feature type="transmembrane region" description="Helical" evidence="2">
    <location>
        <begin position="447"/>
        <end position="469"/>
    </location>
</feature>
<keyword evidence="4" id="KW-1185">Reference proteome</keyword>
<dbReference type="Pfam" id="PF11374">
    <property type="entry name" value="DUF3176"/>
    <property type="match status" value="1"/>
</dbReference>
<evidence type="ECO:0000313" key="3">
    <source>
        <dbReference type="EMBL" id="PSN71691.1"/>
    </source>
</evidence>
<feature type="region of interest" description="Disordered" evidence="1">
    <location>
        <begin position="560"/>
        <end position="588"/>
    </location>
</feature>
<dbReference type="Proteomes" id="UP000240883">
    <property type="component" value="Unassembled WGS sequence"/>
</dbReference>
<keyword evidence="2" id="KW-1133">Transmembrane helix</keyword>
<sequence>MTDGSAKSLLAPYGDLTKPYRGLSGARNAYKTPLAILFLFIVLVGTMGAAAVVLLASHESPVGRWRVQPSVLLAILTGVYIVTLAALLSVGVAITWWRSFINGTSLRKLHYIHAGAGASDYIPAIAAGGSARRVALAAFVVFAAKLAVGPLLQRSTGVVLRNVAQDADMQIRIADDIPEGYFGTQSRLSAKGVRASQQTLSGPNLTTTSEKGYSCEGDGRCEATVAAAGVNFGCGPLTKELDLLDDDNLNETIFSIAMEIRYDYKQPILFITSKYISSIGSDCKATITEDTCGVIPAVVPYPIVIQNSSLAVDLDSVVENRQIVRNSTSKQDVETDDPNAALGTLQGILSSLGPIFISEARLSNDSTGRTYTTQQPWPHLFYQDSSSAPSECPLLFTSPSHPLLKNTFSLSFLAAYDAAQSKPSTSQPLAATLRTTQLRHSTSYPHLAAALAAMTAGILAALVPFWRFWALDRFVTLSPLETAKALAAPVLAGAAPEQEAAAIVRVLGHERVAYDEGGEVVWSGSVYASGLGYMGTVRGRGRASEPRYFTAVPVGSSDSAPVGGSVRGRKQSSSVHEANVQPSRPSFEHSYGVTTRKLYDDEEEVDVGLYGRARSASRGSAGPSDTVPMLPMPVNLSPANSGLGQNLLSTISGAVSPTAAGVGGGFGAASPSPSGGRSRRASLSAGAKGRRPLSLIQEGNSPVEDRL</sequence>
<feature type="transmembrane region" description="Helical" evidence="2">
    <location>
        <begin position="34"/>
        <end position="56"/>
    </location>
</feature>
<protein>
    <submittedName>
        <fullName evidence="3">Uncharacterized protein</fullName>
    </submittedName>
</protein>
<dbReference type="InterPro" id="IPR021514">
    <property type="entry name" value="DUF3176"/>
</dbReference>
<feature type="transmembrane region" description="Helical" evidence="2">
    <location>
        <begin position="71"/>
        <end position="97"/>
    </location>
</feature>
<dbReference type="STRING" id="1448308.A0A2T2P1Z4"/>
<dbReference type="OrthoDB" id="5357734at2759"/>
<dbReference type="PANTHER" id="PTHR37576">
    <property type="entry name" value="DEFECT AT LOW TEMPERATURE PROTEIN 1"/>
    <property type="match status" value="1"/>
</dbReference>
<feature type="region of interest" description="Disordered" evidence="1">
    <location>
        <begin position="664"/>
        <end position="707"/>
    </location>
</feature>
<organism evidence="3 4">
    <name type="scientific">Corynespora cassiicola Philippines</name>
    <dbReference type="NCBI Taxonomy" id="1448308"/>
    <lineage>
        <taxon>Eukaryota</taxon>
        <taxon>Fungi</taxon>
        <taxon>Dikarya</taxon>
        <taxon>Ascomycota</taxon>
        <taxon>Pezizomycotina</taxon>
        <taxon>Dothideomycetes</taxon>
        <taxon>Pleosporomycetidae</taxon>
        <taxon>Pleosporales</taxon>
        <taxon>Corynesporascaceae</taxon>
        <taxon>Corynespora</taxon>
    </lineage>
</organism>
<name>A0A2T2P1Z4_CORCC</name>
<evidence type="ECO:0000256" key="1">
    <source>
        <dbReference type="SAM" id="MobiDB-lite"/>
    </source>
</evidence>
<feature type="compositionally biased region" description="Low complexity" evidence="1">
    <location>
        <begin position="668"/>
        <end position="687"/>
    </location>
</feature>
<evidence type="ECO:0000313" key="4">
    <source>
        <dbReference type="Proteomes" id="UP000240883"/>
    </source>
</evidence>
<accession>A0A2T2P1Z4</accession>
<gene>
    <name evidence="3" type="ORF">BS50DRAFT_657388</name>
</gene>
<proteinExistence type="predicted"/>
<keyword evidence="2" id="KW-0472">Membrane</keyword>
<reference evidence="3 4" key="1">
    <citation type="journal article" date="2018" name="Front. Microbiol.">
        <title>Genome-Wide Analysis of Corynespora cassiicola Leaf Fall Disease Putative Effectors.</title>
        <authorList>
            <person name="Lopez D."/>
            <person name="Ribeiro S."/>
            <person name="Label P."/>
            <person name="Fumanal B."/>
            <person name="Venisse J.S."/>
            <person name="Kohler A."/>
            <person name="de Oliveira R.R."/>
            <person name="Labutti K."/>
            <person name="Lipzen A."/>
            <person name="Lail K."/>
            <person name="Bauer D."/>
            <person name="Ohm R.A."/>
            <person name="Barry K.W."/>
            <person name="Spatafora J."/>
            <person name="Grigoriev I.V."/>
            <person name="Martin F.M."/>
            <person name="Pujade-Renaud V."/>
        </authorList>
    </citation>
    <scope>NUCLEOTIDE SEQUENCE [LARGE SCALE GENOMIC DNA]</scope>
    <source>
        <strain evidence="3 4">Philippines</strain>
    </source>
</reference>
<keyword evidence="2" id="KW-0812">Transmembrane</keyword>
<evidence type="ECO:0000256" key="2">
    <source>
        <dbReference type="SAM" id="Phobius"/>
    </source>
</evidence>
<dbReference type="EMBL" id="KZ678130">
    <property type="protein sequence ID" value="PSN71691.1"/>
    <property type="molecule type" value="Genomic_DNA"/>
</dbReference>